<dbReference type="AlphaFoldDB" id="A0A7C0U300"/>
<comment type="caution">
    <text evidence="9">The sequence shown here is derived from an EMBL/GenBank/DDBJ whole genome shotgun (WGS) entry which is preliminary data.</text>
</comment>
<dbReference type="NCBIfam" id="TIGR01899">
    <property type="entry name" value="cas_TM1807_csm5"/>
    <property type="match status" value="1"/>
</dbReference>
<dbReference type="Proteomes" id="UP000886289">
    <property type="component" value="Unassembled WGS sequence"/>
</dbReference>
<feature type="domain" description="CRISPR type III-associated protein" evidence="8">
    <location>
        <begin position="3"/>
        <end position="278"/>
    </location>
</feature>
<evidence type="ECO:0000256" key="2">
    <source>
        <dbReference type="ARBA" id="ARBA00006680"/>
    </source>
</evidence>
<accession>A0A7C0U300</accession>
<name>A0A7C0U300_DESA2</name>
<evidence type="ECO:0000256" key="4">
    <source>
        <dbReference type="ARBA" id="ARBA00022884"/>
    </source>
</evidence>
<proteinExistence type="inferred from homology"/>
<sequence length="468" mass="54177">MKLIALSPIHIGCGEIYNGLSFIREMNKISVFETDRLLKTLGPKTALKSGEWISENVDIIEKLNEEKKKYANTKKQNEIKQRLQKQRRSFTLKSFLEKQGIPLNQIKDACIYTIACKARIYNDCEIYPFIKQINKPYIPGSEIKGAIRNALLYCYGCDHKEIQDFLKHAFQRMLDETIKIDKKTYTYAEILKEVKNKQKPSYKLKNKLVKRVSNIEKELQQSVFYIKPKDAKYDIMKFLQIGDSVLLDPEEVLAVSYAEPFNISRRFRIFYEYLIPNTEISLTEFKLETSIGKNEDVMSEKLEKMQCGKKQQGLIKDLNAILEACHRFSQDLIEEEIRFFEQHKQKGIISQLEEIASQNTPKNPVIRIGKDEGYLSITVGLGIKKLMPALYEDVLIHATKNKSYDSSHGGPLPKSRKLIVWEGREVTGGWMQLMADRQTAKNIQTTPSSKTNADLLKLQKKFKVRKLK</sequence>
<comment type="function">
    <text evidence="1">This subunit might be involved in maturation of a crRNA intermediate to its mature form.</text>
</comment>
<dbReference type="Pfam" id="PF03787">
    <property type="entry name" value="RAMPs"/>
    <property type="match status" value="1"/>
</dbReference>
<evidence type="ECO:0000313" key="9">
    <source>
        <dbReference type="EMBL" id="HDD44534.1"/>
    </source>
</evidence>
<dbReference type="GO" id="GO:0051607">
    <property type="term" value="P:defense response to virus"/>
    <property type="evidence" value="ECO:0007669"/>
    <property type="project" value="UniProtKB-KW"/>
</dbReference>
<evidence type="ECO:0000259" key="8">
    <source>
        <dbReference type="Pfam" id="PF03787"/>
    </source>
</evidence>
<dbReference type="InterPro" id="IPR010173">
    <property type="entry name" value="CRISPR-assoc_Csm5"/>
</dbReference>
<gene>
    <name evidence="9" type="primary">csm5</name>
    <name evidence="9" type="ORF">ENG63_06725</name>
</gene>
<evidence type="ECO:0000256" key="3">
    <source>
        <dbReference type="ARBA" id="ARBA00016113"/>
    </source>
</evidence>
<evidence type="ECO:0000256" key="7">
    <source>
        <dbReference type="SAM" id="Coils"/>
    </source>
</evidence>
<keyword evidence="7" id="KW-0175">Coiled coil</keyword>
<dbReference type="InterPro" id="IPR005537">
    <property type="entry name" value="RAMP_III_fam"/>
</dbReference>
<protein>
    <recommendedName>
        <fullName evidence="3">CRISPR system Cms protein Csm5</fullName>
    </recommendedName>
    <alternativeName>
        <fullName evidence="6">CRISPR type III A-associated protein Csm5</fullName>
    </alternativeName>
</protein>
<evidence type="ECO:0000256" key="1">
    <source>
        <dbReference type="ARBA" id="ARBA00003088"/>
    </source>
</evidence>
<keyword evidence="4" id="KW-0694">RNA-binding</keyword>
<evidence type="ECO:0000256" key="6">
    <source>
        <dbReference type="ARBA" id="ARBA00031720"/>
    </source>
</evidence>
<dbReference type="GO" id="GO:0003723">
    <property type="term" value="F:RNA binding"/>
    <property type="evidence" value="ECO:0007669"/>
    <property type="project" value="UniProtKB-KW"/>
</dbReference>
<evidence type="ECO:0000256" key="5">
    <source>
        <dbReference type="ARBA" id="ARBA00023118"/>
    </source>
</evidence>
<dbReference type="PANTHER" id="PTHR38007:SF1">
    <property type="entry name" value="CRISPR SYSTEM CMS PROTEIN CSM5"/>
    <property type="match status" value="1"/>
</dbReference>
<organism evidence="9">
    <name type="scientific">Desulfofervidus auxilii</name>
    <dbReference type="NCBI Taxonomy" id="1621989"/>
    <lineage>
        <taxon>Bacteria</taxon>
        <taxon>Pseudomonadati</taxon>
        <taxon>Thermodesulfobacteriota</taxon>
        <taxon>Candidatus Desulfofervidia</taxon>
        <taxon>Candidatus Desulfofervidales</taxon>
        <taxon>Candidatus Desulfofervidaceae</taxon>
        <taxon>Candidatus Desulfofervidus</taxon>
    </lineage>
</organism>
<keyword evidence="5" id="KW-0051">Antiviral defense</keyword>
<dbReference type="EMBL" id="DRBS01000252">
    <property type="protein sequence ID" value="HDD44534.1"/>
    <property type="molecule type" value="Genomic_DNA"/>
</dbReference>
<comment type="similarity">
    <text evidence="2">Belongs to the CRISPR-associated Csm5 family.</text>
</comment>
<feature type="coiled-coil region" evidence="7">
    <location>
        <begin position="56"/>
        <end position="83"/>
    </location>
</feature>
<dbReference type="PANTHER" id="PTHR38007">
    <property type="entry name" value="CRISPR SYSTEM CMS PROTEIN CSM5"/>
    <property type="match status" value="1"/>
</dbReference>
<reference evidence="9" key="1">
    <citation type="journal article" date="2020" name="mSystems">
        <title>Genome- and Community-Level Interaction Insights into Carbon Utilization and Element Cycling Functions of Hydrothermarchaeota in Hydrothermal Sediment.</title>
        <authorList>
            <person name="Zhou Z."/>
            <person name="Liu Y."/>
            <person name="Xu W."/>
            <person name="Pan J."/>
            <person name="Luo Z.H."/>
            <person name="Li M."/>
        </authorList>
    </citation>
    <scope>NUCLEOTIDE SEQUENCE [LARGE SCALE GENOMIC DNA]</scope>
    <source>
        <strain evidence="9">HyVt-233</strain>
    </source>
</reference>